<name>A0A6M6E7B4_PRIMG</name>
<keyword evidence="1" id="KW-0614">Plasmid</keyword>
<reference evidence="1 2" key="1">
    <citation type="submission" date="2019-10" db="EMBL/GenBank/DDBJ databases">
        <title>Complete genome sequences for adaption low water activity.</title>
        <authorList>
            <person name="Zhao L."/>
            <person name="Zhong J."/>
        </authorList>
    </citation>
    <scope>NUCLEOTIDE SEQUENCE [LARGE SCALE GENOMIC DNA]</scope>
    <source>
        <strain evidence="1 2">FDU301</strain>
        <plasmid evidence="2">pfdu301d</plasmid>
    </source>
</reference>
<evidence type="ECO:0000313" key="1">
    <source>
        <dbReference type="EMBL" id="QJX81364.1"/>
    </source>
</evidence>
<geneLocation type="plasmid" evidence="2">
    <name>pfdu301d</name>
</geneLocation>
<organism evidence="1 2">
    <name type="scientific">Priestia megaterium</name>
    <name type="common">Bacillus megaterium</name>
    <dbReference type="NCBI Taxonomy" id="1404"/>
    <lineage>
        <taxon>Bacteria</taxon>
        <taxon>Bacillati</taxon>
        <taxon>Bacillota</taxon>
        <taxon>Bacilli</taxon>
        <taxon>Bacillales</taxon>
        <taxon>Bacillaceae</taxon>
        <taxon>Priestia</taxon>
    </lineage>
</organism>
<dbReference type="RefSeq" id="WP_171779331.1">
    <property type="nucleotide sequence ID" value="NZ_CP045276.1"/>
</dbReference>
<proteinExistence type="predicted"/>
<dbReference type="EMBL" id="CP045276">
    <property type="protein sequence ID" value="QJX81364.1"/>
    <property type="molecule type" value="Genomic_DNA"/>
</dbReference>
<evidence type="ECO:0000313" key="2">
    <source>
        <dbReference type="Proteomes" id="UP000501076"/>
    </source>
</evidence>
<protein>
    <recommendedName>
        <fullName evidence="3">YxiJ-like protein</fullName>
    </recommendedName>
</protein>
<dbReference type="InterPro" id="IPR025551">
    <property type="entry name" value="WapI/YxiJ-like"/>
</dbReference>
<dbReference type="Pfam" id="PF14176">
    <property type="entry name" value="YxiJ"/>
    <property type="match status" value="1"/>
</dbReference>
<evidence type="ECO:0008006" key="3">
    <source>
        <dbReference type="Google" id="ProtNLM"/>
    </source>
</evidence>
<accession>A0A6M6E7B4</accession>
<sequence length="125" mass="15208">MKLINDLKQLEVELYHPFPHDEVDKMKKEFNEKFREDDVLTADLDSYWANIAGSLSYVLKGKTKKIPQHQINELRLTFFEVFPQYSFLEKEIFRYPTFYEEYKIYEKTRLLMLSYLFNASQQKKC</sequence>
<gene>
    <name evidence="1" type="ORF">FDZ14_35265</name>
</gene>
<dbReference type="Proteomes" id="UP000501076">
    <property type="component" value="Plasmid pFDU301D"/>
</dbReference>
<dbReference type="AlphaFoldDB" id="A0A6M6E7B4"/>